<dbReference type="GO" id="GO:0004129">
    <property type="term" value="F:cytochrome-c oxidase activity"/>
    <property type="evidence" value="ECO:0007669"/>
    <property type="project" value="InterPro"/>
</dbReference>
<feature type="transmembrane region" description="Helical" evidence="8">
    <location>
        <begin position="31"/>
        <end position="50"/>
    </location>
</feature>
<dbReference type="InterPro" id="IPR000298">
    <property type="entry name" value="Cyt_c_oxidase-like_su3"/>
</dbReference>
<dbReference type="OrthoDB" id="9810850at2"/>
<evidence type="ECO:0000256" key="2">
    <source>
        <dbReference type="ARBA" id="ARBA00010581"/>
    </source>
</evidence>
<dbReference type="STRING" id="1411621.AUC43_13835"/>
<evidence type="ECO:0000256" key="5">
    <source>
        <dbReference type="ARBA" id="ARBA00022989"/>
    </source>
</evidence>
<name>A0A0U4AD19_9BACT</name>
<evidence type="ECO:0000313" key="11">
    <source>
        <dbReference type="Proteomes" id="UP000059542"/>
    </source>
</evidence>
<keyword evidence="4 7" id="KW-0812">Transmembrane</keyword>
<dbReference type="KEGG" id="hyg:AUC43_13835"/>
<feature type="transmembrane region" description="Helical" evidence="8">
    <location>
        <begin position="192"/>
        <end position="216"/>
    </location>
</feature>
<dbReference type="RefSeq" id="WP_068194720.1">
    <property type="nucleotide sequence ID" value="NZ_CP013909.1"/>
</dbReference>
<dbReference type="GO" id="GO:0005886">
    <property type="term" value="C:plasma membrane"/>
    <property type="evidence" value="ECO:0007669"/>
    <property type="project" value="UniProtKB-SubCell"/>
</dbReference>
<proteinExistence type="inferred from homology"/>
<comment type="similarity">
    <text evidence="2 7">Belongs to the cytochrome c oxidase subunit 3 family.</text>
</comment>
<evidence type="ECO:0000256" key="4">
    <source>
        <dbReference type="ARBA" id="ARBA00022692"/>
    </source>
</evidence>
<dbReference type="EMBL" id="CP013909">
    <property type="protein sequence ID" value="ALW86076.1"/>
    <property type="molecule type" value="Genomic_DNA"/>
</dbReference>
<feature type="transmembrane region" description="Helical" evidence="8">
    <location>
        <begin position="100"/>
        <end position="123"/>
    </location>
</feature>
<organism evidence="10 11">
    <name type="scientific">Hymenobacter sedentarius</name>
    <dbReference type="NCBI Taxonomy" id="1411621"/>
    <lineage>
        <taxon>Bacteria</taxon>
        <taxon>Pseudomonadati</taxon>
        <taxon>Bacteroidota</taxon>
        <taxon>Cytophagia</taxon>
        <taxon>Cytophagales</taxon>
        <taxon>Hymenobacteraceae</taxon>
        <taxon>Hymenobacter</taxon>
    </lineage>
</organism>
<evidence type="ECO:0000256" key="6">
    <source>
        <dbReference type="ARBA" id="ARBA00023136"/>
    </source>
</evidence>
<dbReference type="Gene3D" id="1.20.120.80">
    <property type="entry name" value="Cytochrome c oxidase, subunit III, four-helix bundle"/>
    <property type="match status" value="1"/>
</dbReference>
<feature type="domain" description="Heme-copper oxidase subunit III family profile" evidence="9">
    <location>
        <begin position="29"/>
        <end position="217"/>
    </location>
</feature>
<dbReference type="PROSITE" id="PS50253">
    <property type="entry name" value="COX3"/>
    <property type="match status" value="1"/>
</dbReference>
<dbReference type="Pfam" id="PF00510">
    <property type="entry name" value="COX3"/>
    <property type="match status" value="1"/>
</dbReference>
<keyword evidence="5 8" id="KW-1133">Transmembrane helix</keyword>
<protein>
    <submittedName>
        <fullName evidence="10">Cytochrome c oxidase subunit III</fullName>
    </submittedName>
</protein>
<gene>
    <name evidence="10" type="ORF">AUC43_13835</name>
</gene>
<evidence type="ECO:0000259" key="9">
    <source>
        <dbReference type="PROSITE" id="PS50253"/>
    </source>
</evidence>
<evidence type="ECO:0000256" key="1">
    <source>
        <dbReference type="ARBA" id="ARBA00004651"/>
    </source>
</evidence>
<dbReference type="SUPFAM" id="SSF81452">
    <property type="entry name" value="Cytochrome c oxidase subunit III-like"/>
    <property type="match status" value="1"/>
</dbReference>
<feature type="transmembrane region" description="Helical" evidence="8">
    <location>
        <begin position="143"/>
        <end position="171"/>
    </location>
</feature>
<keyword evidence="6 8" id="KW-0472">Membrane</keyword>
<reference evidence="10 11" key="1">
    <citation type="submission" date="2015-12" db="EMBL/GenBank/DDBJ databases">
        <authorList>
            <person name="Shamseldin A."/>
            <person name="Moawad H."/>
            <person name="Abd El-Rahim W.M."/>
            <person name="Sadowsky M.J."/>
        </authorList>
    </citation>
    <scope>NUCLEOTIDE SEQUENCE [LARGE SCALE GENOMIC DNA]</scope>
    <source>
        <strain evidence="10 11">DG5B</strain>
    </source>
</reference>
<keyword evidence="11" id="KW-1185">Reference proteome</keyword>
<dbReference type="GO" id="GO:0019646">
    <property type="term" value="P:aerobic electron transport chain"/>
    <property type="evidence" value="ECO:0007669"/>
    <property type="project" value="InterPro"/>
</dbReference>
<evidence type="ECO:0000256" key="3">
    <source>
        <dbReference type="ARBA" id="ARBA00022475"/>
    </source>
</evidence>
<evidence type="ECO:0000256" key="7">
    <source>
        <dbReference type="RuleBase" id="RU003376"/>
    </source>
</evidence>
<feature type="transmembrane region" description="Helical" evidence="8">
    <location>
        <begin position="70"/>
        <end position="88"/>
    </location>
</feature>
<accession>A0A0U4AD19</accession>
<dbReference type="InterPro" id="IPR013833">
    <property type="entry name" value="Cyt_c_oxidase_su3_a-hlx"/>
</dbReference>
<dbReference type="PANTHER" id="PTHR11403:SF2">
    <property type="entry name" value="CYTOCHROME BO(3) UBIQUINOL OXIDASE SUBUNIT 3"/>
    <property type="match status" value="1"/>
</dbReference>
<dbReference type="InterPro" id="IPR024791">
    <property type="entry name" value="Cyt_c/ubiquinol_Oxase_su3"/>
</dbReference>
<dbReference type="PANTHER" id="PTHR11403">
    <property type="entry name" value="CYTOCHROME C OXIDASE SUBUNIT III"/>
    <property type="match status" value="1"/>
</dbReference>
<evidence type="ECO:0000256" key="8">
    <source>
        <dbReference type="SAM" id="Phobius"/>
    </source>
</evidence>
<dbReference type="InterPro" id="IPR035973">
    <property type="entry name" value="Cyt_c_oxidase_su3-like_sf"/>
</dbReference>
<comment type="subcellular location">
    <subcellularLocation>
        <location evidence="1 7">Cell membrane</location>
        <topology evidence="1 7">Multi-pass membrane protein</topology>
    </subcellularLocation>
</comment>
<sequence length="217" mass="24298">MNSEHKHENQVGARRRSSPFGRIERMPPLMVVLYLVILAITIMFVMLVAAYVTTRLRSGVPTGLHSLPRYFSLSTIVLLLSSYTMAQAPRLYADDDLSSLARCLGATLLLGCVFAGLQVLGWRELMTTGVPFQGAASSSSGQFIYLISALHVAHLLGGMLFLLALLLRVLHADRDAVRTLVFIRNPYHRRQLGMLGTYWHFIDVLWVALFAVFLFLF</sequence>
<keyword evidence="3" id="KW-1003">Cell membrane</keyword>
<dbReference type="AlphaFoldDB" id="A0A0U4AD19"/>
<evidence type="ECO:0000313" key="10">
    <source>
        <dbReference type="EMBL" id="ALW86076.1"/>
    </source>
</evidence>
<dbReference type="Proteomes" id="UP000059542">
    <property type="component" value="Chromosome"/>
</dbReference>